<evidence type="ECO:0000313" key="2">
    <source>
        <dbReference type="Proteomes" id="UP001381693"/>
    </source>
</evidence>
<organism evidence="1 2">
    <name type="scientific">Halocaridina rubra</name>
    <name type="common">Hawaiian red shrimp</name>
    <dbReference type="NCBI Taxonomy" id="373956"/>
    <lineage>
        <taxon>Eukaryota</taxon>
        <taxon>Metazoa</taxon>
        <taxon>Ecdysozoa</taxon>
        <taxon>Arthropoda</taxon>
        <taxon>Crustacea</taxon>
        <taxon>Multicrustacea</taxon>
        <taxon>Malacostraca</taxon>
        <taxon>Eumalacostraca</taxon>
        <taxon>Eucarida</taxon>
        <taxon>Decapoda</taxon>
        <taxon>Pleocyemata</taxon>
        <taxon>Caridea</taxon>
        <taxon>Atyoidea</taxon>
        <taxon>Atyidae</taxon>
        <taxon>Halocaridina</taxon>
    </lineage>
</organism>
<reference evidence="1 2" key="1">
    <citation type="submission" date="2023-11" db="EMBL/GenBank/DDBJ databases">
        <title>Halocaridina rubra genome assembly.</title>
        <authorList>
            <person name="Smith C."/>
        </authorList>
    </citation>
    <scope>NUCLEOTIDE SEQUENCE [LARGE SCALE GENOMIC DNA]</scope>
    <source>
        <strain evidence="1">EP-1</strain>
        <tissue evidence="1">Whole</tissue>
    </source>
</reference>
<name>A0AAN8X501_HALRR</name>
<feature type="non-terminal residue" evidence="1">
    <location>
        <position position="1"/>
    </location>
</feature>
<protein>
    <submittedName>
        <fullName evidence="1">Uncharacterized protein</fullName>
    </submittedName>
</protein>
<evidence type="ECO:0000313" key="1">
    <source>
        <dbReference type="EMBL" id="KAK7072154.1"/>
    </source>
</evidence>
<sequence>QHDKINKTLSLSPHLARQSPLFPAHLHVMLDGHLLDTVQGDHYNMETPFTDFQCNFKHN</sequence>
<dbReference type="Proteomes" id="UP001381693">
    <property type="component" value="Unassembled WGS sequence"/>
</dbReference>
<accession>A0AAN8X501</accession>
<dbReference type="EMBL" id="JAXCGZ010013640">
    <property type="protein sequence ID" value="KAK7072154.1"/>
    <property type="molecule type" value="Genomic_DNA"/>
</dbReference>
<gene>
    <name evidence="1" type="ORF">SK128_019387</name>
</gene>
<dbReference type="AlphaFoldDB" id="A0AAN8X501"/>
<comment type="caution">
    <text evidence="1">The sequence shown here is derived from an EMBL/GenBank/DDBJ whole genome shotgun (WGS) entry which is preliminary data.</text>
</comment>
<proteinExistence type="predicted"/>
<keyword evidence="2" id="KW-1185">Reference proteome</keyword>